<feature type="transmembrane region" description="Helical" evidence="1">
    <location>
        <begin position="289"/>
        <end position="311"/>
    </location>
</feature>
<dbReference type="Proteomes" id="UP001328107">
    <property type="component" value="Unassembled WGS sequence"/>
</dbReference>
<proteinExistence type="predicted"/>
<evidence type="ECO:0000313" key="3">
    <source>
        <dbReference type="Proteomes" id="UP001328107"/>
    </source>
</evidence>
<sequence length="312" mass="35816">FQMHPVGAWEIHGERASNEETSRHTAIDSGVERIHNDVHSAYSLYKHEIGKFLKRALYIGLVTTIVSTIVLIITVVGDASTSVVHSIINACLVIISFFFGQLFIWMFLSSDIYIRPFLKIEIFVFNRLSKGKSEIFAARSTTYFIKVIYLVEFTILFFFSDHMANIAAEYFGLENRIQRTNKINFGYNCLIISIVSACSILFMILCIVYWFAETARAQKRVHLRGDLKANQFKCKRIFSITVSHIETMWEVDGFFHGLVLHCLIFFFIVMCSMQVVIRLGVIDSTDHTSFLYASTITSTYHFTVVILPSYLI</sequence>
<feature type="non-terminal residue" evidence="2">
    <location>
        <position position="1"/>
    </location>
</feature>
<keyword evidence="3" id="KW-1185">Reference proteome</keyword>
<keyword evidence="1" id="KW-0472">Membrane</keyword>
<dbReference type="EMBL" id="BTRK01000006">
    <property type="protein sequence ID" value="GMR58357.1"/>
    <property type="molecule type" value="Genomic_DNA"/>
</dbReference>
<evidence type="ECO:0000313" key="2">
    <source>
        <dbReference type="EMBL" id="GMR58357.1"/>
    </source>
</evidence>
<keyword evidence="1" id="KW-0812">Transmembrane</keyword>
<protein>
    <submittedName>
        <fullName evidence="2">Uncharacterized protein</fullName>
    </submittedName>
</protein>
<dbReference type="AlphaFoldDB" id="A0AAN5D9V4"/>
<reference evidence="3" key="1">
    <citation type="submission" date="2022-10" db="EMBL/GenBank/DDBJ databases">
        <title>Genome assembly of Pristionchus species.</title>
        <authorList>
            <person name="Yoshida K."/>
            <person name="Sommer R.J."/>
        </authorList>
    </citation>
    <scope>NUCLEOTIDE SEQUENCE [LARGE SCALE GENOMIC DNA]</scope>
    <source>
        <strain evidence="3">RS5460</strain>
    </source>
</reference>
<feature type="transmembrane region" description="Helical" evidence="1">
    <location>
        <begin position="254"/>
        <end position="277"/>
    </location>
</feature>
<feature type="transmembrane region" description="Helical" evidence="1">
    <location>
        <begin position="56"/>
        <end position="77"/>
    </location>
</feature>
<name>A0AAN5D9V4_9BILA</name>
<evidence type="ECO:0000256" key="1">
    <source>
        <dbReference type="SAM" id="Phobius"/>
    </source>
</evidence>
<keyword evidence="1" id="KW-1133">Transmembrane helix</keyword>
<feature type="transmembrane region" description="Helical" evidence="1">
    <location>
        <begin position="83"/>
        <end position="108"/>
    </location>
</feature>
<gene>
    <name evidence="2" type="ORF">PMAYCL1PPCAC_28552</name>
</gene>
<comment type="caution">
    <text evidence="2">The sequence shown here is derived from an EMBL/GenBank/DDBJ whole genome shotgun (WGS) entry which is preliminary data.</text>
</comment>
<organism evidence="2 3">
    <name type="scientific">Pristionchus mayeri</name>
    <dbReference type="NCBI Taxonomy" id="1317129"/>
    <lineage>
        <taxon>Eukaryota</taxon>
        <taxon>Metazoa</taxon>
        <taxon>Ecdysozoa</taxon>
        <taxon>Nematoda</taxon>
        <taxon>Chromadorea</taxon>
        <taxon>Rhabditida</taxon>
        <taxon>Rhabditina</taxon>
        <taxon>Diplogasteromorpha</taxon>
        <taxon>Diplogasteroidea</taxon>
        <taxon>Neodiplogasteridae</taxon>
        <taxon>Pristionchus</taxon>
    </lineage>
</organism>
<accession>A0AAN5D9V4</accession>
<feature type="transmembrane region" description="Helical" evidence="1">
    <location>
        <begin position="185"/>
        <end position="212"/>
    </location>
</feature>